<accession>A0A168K3C8</accession>
<dbReference type="GO" id="GO:0030975">
    <property type="term" value="F:thiamine binding"/>
    <property type="evidence" value="ECO:0007669"/>
    <property type="project" value="TreeGrafter"/>
</dbReference>
<sequence length="343" mass="38091">MKRSVSIMLRLSLFSILLLLCSSCAKETKGTLTIYAGLYEDHAIKAIETFQKQTGIKVSYVRMSSGEILSRIRAEHDNPKASVWFGGPADTFIQAKSEGLLEPYMSPNASMIDPMYRDPDGFWTGIYVGSMAFVSNKTWLQEVGMKAPESWDDLLKPAYRGMISMPDPRSSGTAYTTLATLVQLFGEDEAFKYLKSLHEQNIVYTTSGSVPGRTVGMGEVGTAVMFSHDALKFYKEGFQNLIITFPIEGTGYEIGAVGMIKGGPNNKEAQQFVDWALTKQAQELGKQVGNYQLLTNSNAESPEEAFPLNNLNVISYNLDWAGKNRERLINTWITKIIHVKSAK</sequence>
<protein>
    <submittedName>
        <fullName evidence="3">Iron ABC transporter substrate-binding protein</fullName>
    </submittedName>
</protein>
<feature type="chain" id="PRO_5007898286" evidence="2">
    <location>
        <begin position="26"/>
        <end position="343"/>
    </location>
</feature>
<dbReference type="GO" id="GO:0015888">
    <property type="term" value="P:thiamine transport"/>
    <property type="evidence" value="ECO:0007669"/>
    <property type="project" value="TreeGrafter"/>
</dbReference>
<proteinExistence type="predicted"/>
<dbReference type="OrthoDB" id="9791045at2"/>
<gene>
    <name evidence="3" type="ORF">PGLA_16905</name>
</gene>
<dbReference type="SUPFAM" id="SSF53850">
    <property type="entry name" value="Periplasmic binding protein-like II"/>
    <property type="match status" value="1"/>
</dbReference>
<organism evidence="3 4">
    <name type="scientific">Paenibacillus glacialis</name>
    <dbReference type="NCBI Taxonomy" id="494026"/>
    <lineage>
        <taxon>Bacteria</taxon>
        <taxon>Bacillati</taxon>
        <taxon>Bacillota</taxon>
        <taxon>Bacilli</taxon>
        <taxon>Bacillales</taxon>
        <taxon>Paenibacillaceae</taxon>
        <taxon>Paenibacillus</taxon>
    </lineage>
</organism>
<feature type="signal peptide" evidence="2">
    <location>
        <begin position="1"/>
        <end position="25"/>
    </location>
</feature>
<dbReference type="Proteomes" id="UP000076967">
    <property type="component" value="Unassembled WGS sequence"/>
</dbReference>
<dbReference type="STRING" id="494026.PGLA_16905"/>
<dbReference type="EMBL" id="LVJH01000029">
    <property type="protein sequence ID" value="OAB41476.1"/>
    <property type="molecule type" value="Genomic_DNA"/>
</dbReference>
<evidence type="ECO:0000313" key="4">
    <source>
        <dbReference type="Proteomes" id="UP000076967"/>
    </source>
</evidence>
<dbReference type="AlphaFoldDB" id="A0A168K3C8"/>
<dbReference type="Gene3D" id="3.40.190.10">
    <property type="entry name" value="Periplasmic binding protein-like II"/>
    <property type="match status" value="2"/>
</dbReference>
<dbReference type="CDD" id="cd13544">
    <property type="entry name" value="PBP2_Fbp_like_1"/>
    <property type="match status" value="1"/>
</dbReference>
<dbReference type="RefSeq" id="WP_068534960.1">
    <property type="nucleotide sequence ID" value="NZ_LVJH01000029.1"/>
</dbReference>
<evidence type="ECO:0000256" key="2">
    <source>
        <dbReference type="SAM" id="SignalP"/>
    </source>
</evidence>
<evidence type="ECO:0000313" key="3">
    <source>
        <dbReference type="EMBL" id="OAB41476.1"/>
    </source>
</evidence>
<dbReference type="PIRSF" id="PIRSF002825">
    <property type="entry name" value="CfbpA"/>
    <property type="match status" value="1"/>
</dbReference>
<dbReference type="GO" id="GO:0030288">
    <property type="term" value="C:outer membrane-bounded periplasmic space"/>
    <property type="evidence" value="ECO:0007669"/>
    <property type="project" value="TreeGrafter"/>
</dbReference>
<comment type="caution">
    <text evidence="3">The sequence shown here is derived from an EMBL/GenBank/DDBJ whole genome shotgun (WGS) entry which is preliminary data.</text>
</comment>
<keyword evidence="4" id="KW-1185">Reference proteome</keyword>
<evidence type="ECO:0000256" key="1">
    <source>
        <dbReference type="ARBA" id="ARBA00022729"/>
    </source>
</evidence>
<dbReference type="GO" id="GO:0030976">
    <property type="term" value="F:thiamine pyrophosphate binding"/>
    <property type="evidence" value="ECO:0007669"/>
    <property type="project" value="TreeGrafter"/>
</dbReference>
<dbReference type="InterPro" id="IPR026045">
    <property type="entry name" value="Ferric-bd"/>
</dbReference>
<keyword evidence="1 2" id="KW-0732">Signal</keyword>
<dbReference type="Pfam" id="PF13343">
    <property type="entry name" value="SBP_bac_6"/>
    <property type="match status" value="1"/>
</dbReference>
<dbReference type="PANTHER" id="PTHR30006">
    <property type="entry name" value="THIAMINE-BINDING PERIPLASMIC PROTEIN-RELATED"/>
    <property type="match status" value="1"/>
</dbReference>
<name>A0A168K3C8_9BACL</name>
<dbReference type="PANTHER" id="PTHR30006:SF2">
    <property type="entry name" value="ABC TRANSPORTER SUBSTRATE-BINDING PROTEIN"/>
    <property type="match status" value="1"/>
</dbReference>
<reference evidence="3 4" key="1">
    <citation type="submission" date="2016-03" db="EMBL/GenBank/DDBJ databases">
        <title>Draft genome sequence of Paenibacillus glacialis DSM 22343.</title>
        <authorList>
            <person name="Shin S.-K."/>
            <person name="Yi H."/>
        </authorList>
    </citation>
    <scope>NUCLEOTIDE SEQUENCE [LARGE SCALE GENOMIC DNA]</scope>
    <source>
        <strain evidence="3 4">DSM 22343</strain>
    </source>
</reference>